<feature type="region of interest" description="Disordered" evidence="1">
    <location>
        <begin position="1"/>
        <end position="27"/>
    </location>
</feature>
<dbReference type="EMBL" id="LT985188">
    <property type="protein sequence ID" value="SPD86393.1"/>
    <property type="molecule type" value="Genomic_DNA"/>
</dbReference>
<proteinExistence type="predicted"/>
<dbReference type="Proteomes" id="UP000238164">
    <property type="component" value="Chromosome 1"/>
</dbReference>
<reference evidence="2 3" key="1">
    <citation type="submission" date="2018-02" db="EMBL/GenBank/DDBJ databases">
        <authorList>
            <person name="Cohen D.B."/>
            <person name="Kent A.D."/>
        </authorList>
    </citation>
    <scope>NUCLEOTIDE SEQUENCE [LARGE SCALE GENOMIC DNA]</scope>
    <source>
        <strain evidence="2">1</strain>
    </source>
</reference>
<evidence type="ECO:0000313" key="3">
    <source>
        <dbReference type="Proteomes" id="UP000238164"/>
    </source>
</evidence>
<dbReference type="RefSeq" id="WP_105185395.1">
    <property type="nucleotide sequence ID" value="NZ_BAAAGO010000030.1"/>
</dbReference>
<keyword evidence="3" id="KW-1185">Reference proteome</keyword>
<dbReference type="AlphaFoldDB" id="A0A2N9JF48"/>
<dbReference type="Pfam" id="PF19850">
    <property type="entry name" value="DUF6325"/>
    <property type="match status" value="1"/>
</dbReference>
<dbReference type="KEGG" id="mgg:MPLG2_1356"/>
<dbReference type="OrthoDB" id="1779644at2"/>
<name>A0A2N9JF48_9ACTN</name>
<evidence type="ECO:0000256" key="1">
    <source>
        <dbReference type="SAM" id="MobiDB-lite"/>
    </source>
</evidence>
<gene>
    <name evidence="2" type="ORF">MPLG2_1356</name>
</gene>
<protein>
    <submittedName>
        <fullName evidence="2">Uncharacterized protein</fullName>
    </submittedName>
</protein>
<dbReference type="InterPro" id="IPR046288">
    <property type="entry name" value="DUF6325"/>
</dbReference>
<organism evidence="2 3">
    <name type="scientific">Micropruina glycogenica</name>
    <dbReference type="NCBI Taxonomy" id="75385"/>
    <lineage>
        <taxon>Bacteria</taxon>
        <taxon>Bacillati</taxon>
        <taxon>Actinomycetota</taxon>
        <taxon>Actinomycetes</taxon>
        <taxon>Propionibacteriales</taxon>
        <taxon>Nocardioidaceae</taxon>
        <taxon>Micropruina</taxon>
    </lineage>
</organism>
<accession>A0A2N9JF48</accession>
<sequence length="111" mass="11615">MIRTRIGTLSCPYSTRDESSSRGLANPADSPFAELGLTGVELAAAGLIGEEDLIELTESTDPDTITLVVLLENTWARQIAAAVGDANAVVRSVTRFPAEVVNEVAALADDA</sequence>
<evidence type="ECO:0000313" key="2">
    <source>
        <dbReference type="EMBL" id="SPD86393.1"/>
    </source>
</evidence>